<reference evidence="2 3" key="1">
    <citation type="journal article" date="2012" name="PLoS ONE">
        <title>Genome sequence and transcriptome analysis of the radioresistant bacterium Deinococcus gobiensis: insights into the extreme environmental adaptations.</title>
        <authorList>
            <person name="Yuan M."/>
            <person name="Chen M."/>
            <person name="Zhang W."/>
            <person name="Lu W."/>
            <person name="Wang J."/>
            <person name="Yang M."/>
            <person name="Zhao P."/>
            <person name="Tang R."/>
            <person name="Li X."/>
            <person name="Hao Y."/>
            <person name="Zhou Z."/>
            <person name="Zhan Y."/>
            <person name="Yu H."/>
            <person name="Teng C."/>
            <person name="Yan Y."/>
            <person name="Ping S."/>
            <person name="Wang Y."/>
            <person name="Lin M."/>
        </authorList>
    </citation>
    <scope>NUCLEOTIDE SEQUENCE [LARGE SCALE GENOMIC DNA]</scope>
    <source>
        <strain evidence="2 3">I-0</strain>
    </source>
</reference>
<feature type="transmembrane region" description="Helical" evidence="1">
    <location>
        <begin position="241"/>
        <end position="265"/>
    </location>
</feature>
<evidence type="ECO:0000256" key="1">
    <source>
        <dbReference type="SAM" id="Phobius"/>
    </source>
</evidence>
<dbReference type="Proteomes" id="UP000007575">
    <property type="component" value="Chromosome"/>
</dbReference>
<keyword evidence="1" id="KW-0812">Transmembrane</keyword>
<name>H8GU27_DEIGI</name>
<gene>
    <name evidence="2" type="ordered locus">DGo_CA0242</name>
</gene>
<dbReference type="PANTHER" id="PTHR20992:SF9">
    <property type="entry name" value="AT15442P-RELATED"/>
    <property type="match status" value="1"/>
</dbReference>
<feature type="transmembrane region" description="Helical" evidence="1">
    <location>
        <begin position="113"/>
        <end position="130"/>
    </location>
</feature>
<feature type="transmembrane region" description="Helical" evidence="1">
    <location>
        <begin position="173"/>
        <end position="192"/>
    </location>
</feature>
<keyword evidence="3" id="KW-1185">Reference proteome</keyword>
<organism evidence="2 3">
    <name type="scientific">Deinococcus gobiensis (strain DSM 21396 / JCM 16679 / CGMCC 1.7299 / I-0)</name>
    <dbReference type="NCBI Taxonomy" id="745776"/>
    <lineage>
        <taxon>Bacteria</taxon>
        <taxon>Thermotogati</taxon>
        <taxon>Deinococcota</taxon>
        <taxon>Deinococci</taxon>
        <taxon>Deinococcales</taxon>
        <taxon>Deinococcaceae</taxon>
        <taxon>Deinococcus</taxon>
    </lineage>
</organism>
<evidence type="ECO:0008006" key="4">
    <source>
        <dbReference type="Google" id="ProtNLM"/>
    </source>
</evidence>
<dbReference type="AlphaFoldDB" id="H8GU27"/>
<protein>
    <recommendedName>
        <fullName evidence="4">DUF389 domain-containing protein</fullName>
    </recommendedName>
</protein>
<evidence type="ECO:0000313" key="3">
    <source>
        <dbReference type="Proteomes" id="UP000007575"/>
    </source>
</evidence>
<dbReference type="Pfam" id="PF04087">
    <property type="entry name" value="DUF389"/>
    <property type="match status" value="1"/>
</dbReference>
<dbReference type="RefSeq" id="WP_014683652.1">
    <property type="nucleotide sequence ID" value="NC_017790.1"/>
</dbReference>
<feature type="transmembrane region" description="Helical" evidence="1">
    <location>
        <begin position="212"/>
        <end position="234"/>
    </location>
</feature>
<dbReference type="KEGG" id="dgo:DGo_CA0242"/>
<proteinExistence type="predicted"/>
<dbReference type="EMBL" id="CP002191">
    <property type="protein sequence ID" value="AFD24169.1"/>
    <property type="molecule type" value="Genomic_DNA"/>
</dbReference>
<keyword evidence="1" id="KW-0472">Membrane</keyword>
<sequence length="306" mass="31548">MHRALSIAVPAASTDRLLADLAPLDAVIALSVSRGASVKPPGDVIVAHVLNDGADEVLRRVEALCPQFSVATSEVSAILDPDAHDRVLRDVDEALWEEIAAGLRHQIRVTPNFLGLMALGGVLASVGMTTGGTPQVLAFVAASIISPGFEPIAKVALGLVLRQRVALKLGAQAALAGYAVFVLTAGLTFLLLRWTGAATADDFTGNAELGRLAHPTAAEVLFSAAGALAGAVIMSAYRRSVIAGALVALVLMPAAATVGMALTLGRPDLAAEGLERFGLDALLVVGLCSLVFGIKQVAVHRRRPLL</sequence>
<dbReference type="InterPro" id="IPR005240">
    <property type="entry name" value="DUF389"/>
</dbReference>
<dbReference type="HOGENOM" id="CLU_902399_0_0_0"/>
<dbReference type="STRING" id="745776.DGo_CA0242"/>
<dbReference type="PANTHER" id="PTHR20992">
    <property type="entry name" value="AT15442P-RELATED"/>
    <property type="match status" value="1"/>
</dbReference>
<dbReference type="OrthoDB" id="7551956at2"/>
<keyword evidence="1" id="KW-1133">Transmembrane helix</keyword>
<dbReference type="PATRIC" id="fig|745776.4.peg.249"/>
<evidence type="ECO:0000313" key="2">
    <source>
        <dbReference type="EMBL" id="AFD24169.1"/>
    </source>
</evidence>
<accession>H8GU27</accession>
<dbReference type="eggNOG" id="COG1808">
    <property type="taxonomic scope" value="Bacteria"/>
</dbReference>
<feature type="transmembrane region" description="Helical" evidence="1">
    <location>
        <begin position="136"/>
        <end position="161"/>
    </location>
</feature>
<feature type="transmembrane region" description="Helical" evidence="1">
    <location>
        <begin position="277"/>
        <end position="294"/>
    </location>
</feature>